<reference evidence="3 4" key="1">
    <citation type="submission" date="2019-03" db="EMBL/GenBank/DDBJ databases">
        <title>Single cell metagenomics reveals metabolic interactions within the superorganism composed of flagellate Streblomastix strix and complex community of Bacteroidetes bacteria on its surface.</title>
        <authorList>
            <person name="Treitli S.C."/>
            <person name="Kolisko M."/>
            <person name="Husnik F."/>
            <person name="Keeling P."/>
            <person name="Hampl V."/>
        </authorList>
    </citation>
    <scope>NUCLEOTIDE SEQUENCE [LARGE SCALE GENOMIC DNA]</scope>
    <source>
        <strain evidence="3">ST1C</strain>
    </source>
</reference>
<dbReference type="EMBL" id="SNRW01001976">
    <property type="protein sequence ID" value="KAA6394311.1"/>
    <property type="molecule type" value="Genomic_DNA"/>
</dbReference>
<sequence>MEIQTSTFDKLEQSIRNNETKFKEIELKTRKTQQTLEETKMKVSSLQKQEREVLELIATIDQRIRSATDRRQRLQQESDVIIAEADKLAKELRAIDSDTQKERERILAKMQAQMDELDQLREAANSETSDKLIESLNIQITSQKNKNASALQLSIQTGAQEQLDRRLKELQQVKDQLIHQSARLNCFDIDDDDDSENDNDNENEKEQSNNACEENEDDLMPPPKSNRRQMQIRPSAMEKDEQEQDNNEMNCAQGRNDDVLSDQQSHERDNDYQNEMEIDGEMVYEAEQNDMNYSYDSSQ</sequence>
<dbReference type="Proteomes" id="UP000324800">
    <property type="component" value="Unassembled WGS sequence"/>
</dbReference>
<proteinExistence type="predicted"/>
<dbReference type="AlphaFoldDB" id="A0A5J4WHD0"/>
<gene>
    <name evidence="3" type="ORF">EZS28_010163</name>
</gene>
<name>A0A5J4WHD0_9EUKA</name>
<feature type="compositionally biased region" description="Polar residues" evidence="2">
    <location>
        <begin position="289"/>
        <end position="299"/>
    </location>
</feature>
<evidence type="ECO:0000313" key="3">
    <source>
        <dbReference type="EMBL" id="KAA6394311.1"/>
    </source>
</evidence>
<feature type="compositionally biased region" description="Acidic residues" evidence="2">
    <location>
        <begin position="272"/>
        <end position="288"/>
    </location>
</feature>
<comment type="caution">
    <text evidence="3">The sequence shown here is derived from an EMBL/GenBank/DDBJ whole genome shotgun (WGS) entry which is preliminary data.</text>
</comment>
<organism evidence="3 4">
    <name type="scientific">Streblomastix strix</name>
    <dbReference type="NCBI Taxonomy" id="222440"/>
    <lineage>
        <taxon>Eukaryota</taxon>
        <taxon>Metamonada</taxon>
        <taxon>Preaxostyla</taxon>
        <taxon>Oxymonadida</taxon>
        <taxon>Streblomastigidae</taxon>
        <taxon>Streblomastix</taxon>
    </lineage>
</organism>
<feature type="compositionally biased region" description="Acidic residues" evidence="2">
    <location>
        <begin position="188"/>
        <end position="201"/>
    </location>
</feature>
<feature type="coiled-coil region" evidence="1">
    <location>
        <begin position="8"/>
        <end position="130"/>
    </location>
</feature>
<keyword evidence="1" id="KW-0175">Coiled coil</keyword>
<feature type="region of interest" description="Disordered" evidence="2">
    <location>
        <begin position="187"/>
        <end position="299"/>
    </location>
</feature>
<protein>
    <submittedName>
        <fullName evidence="3">Uncharacterized protein</fullName>
    </submittedName>
</protein>
<evidence type="ECO:0000256" key="1">
    <source>
        <dbReference type="SAM" id="Coils"/>
    </source>
</evidence>
<evidence type="ECO:0000256" key="2">
    <source>
        <dbReference type="SAM" id="MobiDB-lite"/>
    </source>
</evidence>
<accession>A0A5J4WHD0</accession>
<evidence type="ECO:0000313" key="4">
    <source>
        <dbReference type="Proteomes" id="UP000324800"/>
    </source>
</evidence>